<feature type="compositionally biased region" description="Basic and acidic residues" evidence="3">
    <location>
        <begin position="601"/>
        <end position="643"/>
    </location>
</feature>
<comment type="similarity">
    <text evidence="1">Belongs to the metallo-dependent hydrolases superfamily. TatD-type hydrolase family.</text>
</comment>
<comment type="caution">
    <text evidence="4">The sequence shown here is derived from an EMBL/GenBank/DDBJ whole genome shotgun (WGS) entry which is preliminary data.</text>
</comment>
<feature type="compositionally biased region" description="Basic and acidic residues" evidence="3">
    <location>
        <begin position="541"/>
        <end position="563"/>
    </location>
</feature>
<dbReference type="Proteomes" id="UP001209878">
    <property type="component" value="Unassembled WGS sequence"/>
</dbReference>
<dbReference type="SUPFAM" id="SSF51556">
    <property type="entry name" value="Metallo-dependent hydrolases"/>
    <property type="match status" value="1"/>
</dbReference>
<feature type="region of interest" description="Disordered" evidence="3">
    <location>
        <begin position="418"/>
        <end position="507"/>
    </location>
</feature>
<dbReference type="EMBL" id="JAODUO010001189">
    <property type="protein sequence ID" value="KAK2169458.1"/>
    <property type="molecule type" value="Genomic_DNA"/>
</dbReference>
<gene>
    <name evidence="4" type="ORF">NP493_1188g00061</name>
</gene>
<feature type="compositionally biased region" description="Basic and acidic residues" evidence="3">
    <location>
        <begin position="1125"/>
        <end position="1136"/>
    </location>
</feature>
<feature type="compositionally biased region" description="Pro residues" evidence="3">
    <location>
        <begin position="1112"/>
        <end position="1121"/>
    </location>
</feature>
<dbReference type="Pfam" id="PF01026">
    <property type="entry name" value="TatD_DNase"/>
    <property type="match status" value="2"/>
</dbReference>
<evidence type="ECO:0000256" key="2">
    <source>
        <dbReference type="ARBA" id="ARBA00022801"/>
    </source>
</evidence>
<feature type="compositionally biased region" description="Basic and acidic residues" evidence="3">
    <location>
        <begin position="662"/>
        <end position="682"/>
    </location>
</feature>
<feature type="region of interest" description="Disordered" evidence="3">
    <location>
        <begin position="1109"/>
        <end position="1143"/>
    </location>
</feature>
<feature type="compositionally biased region" description="Polar residues" evidence="3">
    <location>
        <begin position="1269"/>
        <end position="1280"/>
    </location>
</feature>
<dbReference type="InterPro" id="IPR018228">
    <property type="entry name" value="DNase_TatD-rel_CS"/>
</dbReference>
<dbReference type="InterPro" id="IPR001130">
    <property type="entry name" value="TatD-like"/>
</dbReference>
<proteinExistence type="inferred from homology"/>
<dbReference type="PROSITE" id="PS01137">
    <property type="entry name" value="TATD_1"/>
    <property type="match status" value="1"/>
</dbReference>
<feature type="compositionally biased region" description="Basic and acidic residues" evidence="3">
    <location>
        <begin position="344"/>
        <end position="378"/>
    </location>
</feature>
<feature type="compositionally biased region" description="Polar residues" evidence="3">
    <location>
        <begin position="1409"/>
        <end position="1420"/>
    </location>
</feature>
<dbReference type="InterPro" id="IPR032466">
    <property type="entry name" value="Metal_Hydrolase"/>
</dbReference>
<evidence type="ECO:0000313" key="5">
    <source>
        <dbReference type="Proteomes" id="UP001209878"/>
    </source>
</evidence>
<organism evidence="4 5">
    <name type="scientific">Ridgeia piscesae</name>
    <name type="common">Tubeworm</name>
    <dbReference type="NCBI Taxonomy" id="27915"/>
    <lineage>
        <taxon>Eukaryota</taxon>
        <taxon>Metazoa</taxon>
        <taxon>Spiralia</taxon>
        <taxon>Lophotrochozoa</taxon>
        <taxon>Annelida</taxon>
        <taxon>Polychaeta</taxon>
        <taxon>Sedentaria</taxon>
        <taxon>Canalipalpata</taxon>
        <taxon>Sabellida</taxon>
        <taxon>Siboglinidae</taxon>
        <taxon>Ridgeia</taxon>
    </lineage>
</organism>
<accession>A0AAD9KD34</accession>
<feature type="compositionally biased region" description="Polar residues" evidence="3">
    <location>
        <begin position="211"/>
        <end position="223"/>
    </location>
</feature>
<feature type="compositionally biased region" description="Polar residues" evidence="3">
    <location>
        <begin position="452"/>
        <end position="466"/>
    </location>
</feature>
<feature type="compositionally biased region" description="Basic and acidic residues" evidence="3">
    <location>
        <begin position="317"/>
        <end position="330"/>
    </location>
</feature>
<protein>
    <submittedName>
        <fullName evidence="4">Uncharacterized protein</fullName>
    </submittedName>
</protein>
<dbReference type="GO" id="GO:0016788">
    <property type="term" value="F:hydrolase activity, acting on ester bonds"/>
    <property type="evidence" value="ECO:0007669"/>
    <property type="project" value="InterPro"/>
</dbReference>
<keyword evidence="2" id="KW-0378">Hydrolase</keyword>
<evidence type="ECO:0000256" key="3">
    <source>
        <dbReference type="SAM" id="MobiDB-lite"/>
    </source>
</evidence>
<dbReference type="PANTHER" id="PTHR46363:SF1">
    <property type="entry name" value="DEOXYRIBONUCLEASE TATDN2-RELATED"/>
    <property type="match status" value="1"/>
</dbReference>
<dbReference type="PROSITE" id="PS01091">
    <property type="entry name" value="TATD_3"/>
    <property type="match status" value="1"/>
</dbReference>
<sequence>MNEVCCCSPMFSSAEDGYATNPRDSFHAAPPCSRRTTPSHWEGTSECRRRGVSRIFALSVQELNSRSPVDLMSQYGRGDCVSSCSVKSLGEVSGPQSSPVGLTGCEPPEQPDWGASFRRQHCHKPASCADDKGLGPGHLQRLDNRADRVDRSEKRFTGYRELSTHNSQGAPVQAVNDKTCRLRNVHSRQIPLDGKGSSNHPASSTRKRGALNNQRNEIDNQAPTWKPALRQRDICQSKPEQNAESSMAKCNVSVSRQQGSCCDSLEGATVSSYLPPIGHRTDRKKTRKKRHGSKSKKRISSESEHNTSAENLGSKELVVDPKIKTADGRRRQSSSGHETSVEYLDGRERIVDPKIKTGDAQRQHTNSEHDANAENVNNRERVVDPTENVGVVRRRQNNLVDDKTVDYQSSRERVVDFGKKTRGARRGQNNSEHDIHAENLGSREKIGDPKMTTGNGQRRQANSEDGTQFERFVSTDKIAEPKQKPGGGRRRQISLGHGTHVDNLGSKERIVDHELEICSERRRQNNTEQGPFAANLSSQERVVDCKEKAGTGRGRQDNSEHGTHASKRGRRGRVFDPKVNHGGGQRKQTNSEHGTNADNLATRERVVDPKEKTDDGQRRQVRSDHERNAEILGSRERVGDPKMKTGFGQRRPTGSEHRRRVEKLNSGDRVVDPKKKAGDARGRHANLHHRTAIADMSSSEQVVEPNGMERKQMHPAHGAHAEVCPKDSLVDPKKEVQRKKGSSTNAARHELGQYERLMRWQTEPEDEDDWNMDHYGLSDMSPLTTALPVTLERPLVCGSDDTVMLCQDKDSGERSHVTVCDVDTVTDVISHETSHKYHRNDSDSTSSHNTVTSVCPQVVTVADRHLSTELPLNDDVVIFSHCHAEDTITPHDLTASDSYTRVVDLGSSFYLSAAAHSYRGPCVRHASPASHPSWGHRRSSYDYLPVMSLSPPEDTEEDVTRVKAFKRHKSGNQDSQTENVNHSPPDMQPCPSYPGCAPCPAVCSPRPRYGTPPPPPPAPQWFMSGGGPGSSAPLPDLMFFDNSGHMWPKPPGYQPSGDWYNQSNPPQGWYAPVQFQMDMPPTVNNGAPVSTAPVSTANPLVQDLQLLASCLVPPPPPPSTPPSEHTPDTRQSEERSTSGCYSTWPKTQPVAASYAARPPCRVFHYGAPSVRYETPSSSFGTSSGGAQNNVETTQTLPHHDDNLRNIRLRNQDSLAVINEAGSGVASRTTSNPTQPITSHEIADAVFSNYTLVNDGNQKQMADHEPSAAKSPTSQNDGRVVGSQYNGDDSLTDDSLMHHCADMAISMATTAENSQQGTAESRGKVKFRVAHYVPPTMRLSSSFSIVSAAESVSRMARSPKDVNMTLPCVGFSGSINSSPVVGGGPEGSNQQSTMPDKMRAIPRCSPYGPWQTTSTPVTQAEPSARTPDGTTEFTFQTPRRRSAPDIQMRRRLMNVDATSVTSPRGFSKNNSVTSLTGGALNNSHRGVSCTSMSSSVDSDLNLCGMGSSVESSPCTSQRVSRFSCCSVSSNNSQETWSELSVSFDDVMSPGKVDVANPVQCSKKEEGEIDWFDGECRPSTEKSHNRYEMFPEKRDTADGPCPGSTVYGGSYGCELQANYTNPARNKWNLPPRMQRLLQESASASRAQSLMSKIQQPAAAYLETHGDHASSWQSLDWRSKLKEIFEKSSERFLDSHCHLDFLFDRVNFKGTFKKYVAMNELTFCNKFAGCVTVFCHPHTFTTEAGMWMDVLREDNVWGAVGCHPKCATNFTARAERAMKVMLRHDKMVAVGEIGLDYSGTHCFTGTWEEARTWLHKFPNSYIGLTALVTHRSRRAFPLKDVARYIPLDKLLIETDTPYFVPWRIPKTDMEFCHPGMVITVADEVARLKGIHIDVVLKASYENTRDMYGI</sequence>
<keyword evidence="5" id="KW-1185">Reference proteome</keyword>
<dbReference type="Gene3D" id="3.20.20.140">
    <property type="entry name" value="Metal-dependent hydrolases"/>
    <property type="match status" value="2"/>
</dbReference>
<feature type="compositionally biased region" description="Polar residues" evidence="3">
    <location>
        <begin position="586"/>
        <end position="599"/>
    </location>
</feature>
<reference evidence="4" key="1">
    <citation type="journal article" date="2023" name="Mol. Biol. Evol.">
        <title>Third-Generation Sequencing Reveals the Adaptive Role of the Epigenome in Three Deep-Sea Polychaetes.</title>
        <authorList>
            <person name="Perez M."/>
            <person name="Aroh O."/>
            <person name="Sun Y."/>
            <person name="Lan Y."/>
            <person name="Juniper S.K."/>
            <person name="Young C.R."/>
            <person name="Angers B."/>
            <person name="Qian P.Y."/>
        </authorList>
    </citation>
    <scope>NUCLEOTIDE SEQUENCE</scope>
    <source>
        <strain evidence="4">R07B-5</strain>
    </source>
</reference>
<feature type="compositionally biased region" description="Basic residues" evidence="3">
    <location>
        <begin position="281"/>
        <end position="298"/>
    </location>
</feature>
<feature type="compositionally biased region" description="Polar residues" evidence="3">
    <location>
        <begin position="1427"/>
        <end position="1436"/>
    </location>
</feature>
<feature type="compositionally biased region" description="Basic and acidic residues" evidence="3">
    <location>
        <begin position="431"/>
        <end position="448"/>
    </location>
</feature>
<feature type="region of interest" description="Disordered" evidence="3">
    <location>
        <begin position="266"/>
        <end position="378"/>
    </location>
</feature>
<feature type="compositionally biased region" description="Basic and acidic residues" evidence="3">
    <location>
        <begin position="473"/>
        <end position="483"/>
    </location>
</feature>
<feature type="region of interest" description="Disordered" evidence="3">
    <location>
        <begin position="1257"/>
        <end position="1280"/>
    </location>
</feature>
<evidence type="ECO:0000256" key="1">
    <source>
        <dbReference type="ARBA" id="ARBA00009275"/>
    </source>
</evidence>
<feature type="region of interest" description="Disordered" evidence="3">
    <location>
        <begin position="187"/>
        <end position="229"/>
    </location>
</feature>
<dbReference type="PANTHER" id="PTHR46363">
    <property type="entry name" value="DEOXYRIBONUCLEASE TATDN2-RELATED"/>
    <property type="match status" value="1"/>
</dbReference>
<name>A0AAD9KD34_RIDPI</name>
<feature type="region of interest" description="Disordered" evidence="3">
    <location>
        <begin position="1405"/>
        <end position="1437"/>
    </location>
</feature>
<evidence type="ECO:0000313" key="4">
    <source>
        <dbReference type="EMBL" id="KAK2169458.1"/>
    </source>
</evidence>
<feature type="region of interest" description="Disordered" evidence="3">
    <location>
        <begin position="521"/>
        <end position="684"/>
    </location>
</feature>